<feature type="domain" description="Tyr recombinase" evidence="6">
    <location>
        <begin position="190"/>
        <end position="387"/>
    </location>
</feature>
<dbReference type="RefSeq" id="WP_189009492.1">
    <property type="nucleotide sequence ID" value="NZ_BMPP01000011.1"/>
</dbReference>
<evidence type="ECO:0000256" key="4">
    <source>
        <dbReference type="PROSITE-ProRule" id="PRU01248"/>
    </source>
</evidence>
<dbReference type="PROSITE" id="PS51900">
    <property type="entry name" value="CB"/>
    <property type="match status" value="1"/>
</dbReference>
<dbReference type="InterPro" id="IPR013762">
    <property type="entry name" value="Integrase-like_cat_sf"/>
</dbReference>
<comment type="caution">
    <text evidence="8">The sequence shown here is derived from an EMBL/GenBank/DDBJ whole genome shotgun (WGS) entry which is preliminary data.</text>
</comment>
<evidence type="ECO:0000313" key="8">
    <source>
        <dbReference type="EMBL" id="GGK31204.1"/>
    </source>
</evidence>
<keyword evidence="2 4" id="KW-0238">DNA-binding</keyword>
<dbReference type="PANTHER" id="PTHR30349:SF84">
    <property type="entry name" value="PHAGE-RELATED INTEGRASE"/>
    <property type="match status" value="1"/>
</dbReference>
<evidence type="ECO:0000259" key="7">
    <source>
        <dbReference type="PROSITE" id="PS51900"/>
    </source>
</evidence>
<evidence type="ECO:0000313" key="9">
    <source>
        <dbReference type="Proteomes" id="UP000647587"/>
    </source>
</evidence>
<dbReference type="InterPro" id="IPR050090">
    <property type="entry name" value="Tyrosine_recombinase_XerCD"/>
</dbReference>
<dbReference type="Pfam" id="PF00589">
    <property type="entry name" value="Phage_integrase"/>
    <property type="match status" value="1"/>
</dbReference>
<evidence type="ECO:0000256" key="2">
    <source>
        <dbReference type="ARBA" id="ARBA00023125"/>
    </source>
</evidence>
<dbReference type="Gene3D" id="1.10.443.10">
    <property type="entry name" value="Intergrase catalytic core"/>
    <property type="match status" value="1"/>
</dbReference>
<dbReference type="InterPro" id="IPR011010">
    <property type="entry name" value="DNA_brk_join_enz"/>
</dbReference>
<dbReference type="PANTHER" id="PTHR30349">
    <property type="entry name" value="PHAGE INTEGRASE-RELATED"/>
    <property type="match status" value="1"/>
</dbReference>
<keyword evidence="3" id="KW-0233">DNA recombination</keyword>
<organism evidence="8 9">
    <name type="scientific">Deinococcus malanensis</name>
    <dbReference type="NCBI Taxonomy" id="1706855"/>
    <lineage>
        <taxon>Bacteria</taxon>
        <taxon>Thermotogati</taxon>
        <taxon>Deinococcota</taxon>
        <taxon>Deinococci</taxon>
        <taxon>Deinococcales</taxon>
        <taxon>Deinococcaceae</taxon>
        <taxon>Deinococcus</taxon>
    </lineage>
</organism>
<dbReference type="CDD" id="cd01189">
    <property type="entry name" value="INT_ICEBs1_C_like"/>
    <property type="match status" value="1"/>
</dbReference>
<keyword evidence="9" id="KW-1185">Reference proteome</keyword>
<accession>A0ABQ2EXU9</accession>
<feature type="region of interest" description="Disordered" evidence="5">
    <location>
        <begin position="1"/>
        <end position="21"/>
    </location>
</feature>
<reference evidence="9" key="1">
    <citation type="journal article" date="2019" name="Int. J. Syst. Evol. Microbiol.">
        <title>The Global Catalogue of Microorganisms (GCM) 10K type strain sequencing project: providing services to taxonomists for standard genome sequencing and annotation.</title>
        <authorList>
            <consortium name="The Broad Institute Genomics Platform"/>
            <consortium name="The Broad Institute Genome Sequencing Center for Infectious Disease"/>
            <person name="Wu L."/>
            <person name="Ma J."/>
        </authorList>
    </citation>
    <scope>NUCLEOTIDE SEQUENCE [LARGE SCALE GENOMIC DNA]</scope>
    <source>
        <strain evidence="9">JCM 30331</strain>
    </source>
</reference>
<sequence>MAKAAEKPKRGNGRGAVRKLPSGRWQWRASVELPSGEVQRVSGTVATKTEAEEALSRVRTDVSRGQFTVSAKTTLEEYIRAWHETKKPHQAATYARSHESMMETHIIPSLGKRRLTSITPRDLEAFYADLQHRDERREKMLGQPLGDSMKRLIHNMLHQVFADAVRLGELNRNPADVVRPRYSREAALDSTPKAWTEEEAAKFYQVARQDRRGVAFCFMLATGLRIGEALGLRWENVDLERGRVKVVESFVSINGKGIRTTPKTARSRRTITVNGDALAILQERPTQALLDREAQGDRYQPSDAVFTNSLGGPILPDTVYNLMRRLCEQAEVPYKGTHVLRHSFISIQGLHGRPVEVVSAHVGHARSSFTQDRYRTVFEKEREAMTLDFSMPVKQQKSGG</sequence>
<dbReference type="InterPro" id="IPR004107">
    <property type="entry name" value="Integrase_SAM-like_N"/>
</dbReference>
<dbReference type="InterPro" id="IPR044068">
    <property type="entry name" value="CB"/>
</dbReference>
<dbReference type="Proteomes" id="UP000647587">
    <property type="component" value="Unassembled WGS sequence"/>
</dbReference>
<dbReference type="EMBL" id="BMPP01000011">
    <property type="protein sequence ID" value="GGK31204.1"/>
    <property type="molecule type" value="Genomic_DNA"/>
</dbReference>
<evidence type="ECO:0000256" key="3">
    <source>
        <dbReference type="ARBA" id="ARBA00023172"/>
    </source>
</evidence>
<dbReference type="PROSITE" id="PS51898">
    <property type="entry name" value="TYR_RECOMBINASE"/>
    <property type="match status" value="1"/>
</dbReference>
<dbReference type="InterPro" id="IPR002104">
    <property type="entry name" value="Integrase_catalytic"/>
</dbReference>
<evidence type="ECO:0000259" key="6">
    <source>
        <dbReference type="PROSITE" id="PS51898"/>
    </source>
</evidence>
<protein>
    <submittedName>
        <fullName evidence="8">Site-specific integrase</fullName>
    </submittedName>
</protein>
<proteinExistence type="predicted"/>
<evidence type="ECO:0000256" key="5">
    <source>
        <dbReference type="SAM" id="MobiDB-lite"/>
    </source>
</evidence>
<name>A0ABQ2EXU9_9DEIO</name>
<dbReference type="Pfam" id="PF14659">
    <property type="entry name" value="Phage_int_SAM_3"/>
    <property type="match status" value="1"/>
</dbReference>
<dbReference type="InterPro" id="IPR010998">
    <property type="entry name" value="Integrase_recombinase_N"/>
</dbReference>
<evidence type="ECO:0000256" key="1">
    <source>
        <dbReference type="ARBA" id="ARBA00022908"/>
    </source>
</evidence>
<dbReference type="SUPFAM" id="SSF56349">
    <property type="entry name" value="DNA breaking-rejoining enzymes"/>
    <property type="match status" value="1"/>
</dbReference>
<keyword evidence="1" id="KW-0229">DNA integration</keyword>
<feature type="domain" description="Core-binding (CB)" evidence="7">
    <location>
        <begin position="73"/>
        <end position="165"/>
    </location>
</feature>
<dbReference type="Gene3D" id="1.10.150.130">
    <property type="match status" value="1"/>
</dbReference>
<gene>
    <name evidence="8" type="ORF">GCM10008955_26300</name>
</gene>